<evidence type="ECO:0000313" key="12">
    <source>
        <dbReference type="EMBL" id="APF37262.1"/>
    </source>
</evidence>
<feature type="binding site" evidence="8">
    <location>
        <begin position="119"/>
        <end position="122"/>
    </location>
    <ligand>
        <name>GTP</name>
        <dbReference type="ChEBI" id="CHEBI:37565"/>
        <label>1</label>
    </ligand>
</feature>
<feature type="binding site" evidence="8">
    <location>
        <begin position="56"/>
        <end position="60"/>
    </location>
    <ligand>
        <name>GTP</name>
        <dbReference type="ChEBI" id="CHEBI:37565"/>
        <label>1</label>
    </ligand>
</feature>
<dbReference type="KEGG" id="cdq:BOQ54_07915"/>
<dbReference type="NCBIfam" id="TIGR03594">
    <property type="entry name" value="GTPase_EngA"/>
    <property type="match status" value="1"/>
</dbReference>
<evidence type="ECO:0000256" key="10">
    <source>
        <dbReference type="RuleBase" id="RU004481"/>
    </source>
</evidence>
<accession>A0AAC9JU01</accession>
<comment type="subunit">
    <text evidence="8">Associates with the 50S ribosomal subunit.</text>
</comment>
<evidence type="ECO:0000256" key="4">
    <source>
        <dbReference type="ARBA" id="ARBA00022737"/>
    </source>
</evidence>
<dbReference type="AlphaFoldDB" id="A0AAC9JU01"/>
<dbReference type="PROSITE" id="PS51712">
    <property type="entry name" value="G_ENGA"/>
    <property type="match status" value="2"/>
</dbReference>
<evidence type="ECO:0000256" key="3">
    <source>
        <dbReference type="ARBA" id="ARBA00022517"/>
    </source>
</evidence>
<gene>
    <name evidence="8" type="primary">der</name>
    <name evidence="12" type="ORF">BOQ54_07915</name>
</gene>
<dbReference type="PRINTS" id="PR00326">
    <property type="entry name" value="GTP1OBG"/>
</dbReference>
<feature type="binding site" evidence="8">
    <location>
        <begin position="9"/>
        <end position="16"/>
    </location>
    <ligand>
        <name>GTP</name>
        <dbReference type="ChEBI" id="CHEBI:37565"/>
        <label>1</label>
    </ligand>
</feature>
<proteinExistence type="inferred from homology"/>
<dbReference type="EMBL" id="CP018095">
    <property type="protein sequence ID" value="APF37262.1"/>
    <property type="molecule type" value="Genomic_DNA"/>
</dbReference>
<evidence type="ECO:0000313" key="13">
    <source>
        <dbReference type="Proteomes" id="UP000182703"/>
    </source>
</evidence>
<dbReference type="InterPro" id="IPR016484">
    <property type="entry name" value="GTPase_Der"/>
</dbReference>
<dbReference type="InterPro" id="IPR015946">
    <property type="entry name" value="KH_dom-like_a/b"/>
</dbReference>
<dbReference type="InterPro" id="IPR032859">
    <property type="entry name" value="KH_dom-like"/>
</dbReference>
<feature type="domain" description="EngA-type G" evidence="11">
    <location>
        <begin position="184"/>
        <end position="359"/>
    </location>
</feature>
<keyword evidence="5 8" id="KW-0547">Nucleotide-binding</keyword>
<dbReference type="GO" id="GO:0042254">
    <property type="term" value="P:ribosome biogenesis"/>
    <property type="evidence" value="ECO:0007669"/>
    <property type="project" value="UniProtKB-KW"/>
</dbReference>
<dbReference type="SUPFAM" id="SSF52540">
    <property type="entry name" value="P-loop containing nucleoside triphosphate hydrolases"/>
    <property type="match status" value="2"/>
</dbReference>
<protein>
    <recommendedName>
        <fullName evidence="2 8">GTPase Der</fullName>
    </recommendedName>
    <alternativeName>
        <fullName evidence="7 8">GTP-binding protein EngA</fullName>
    </alternativeName>
</protein>
<dbReference type="CDD" id="cd01894">
    <property type="entry name" value="EngA1"/>
    <property type="match status" value="1"/>
</dbReference>
<feature type="binding site" evidence="8">
    <location>
        <begin position="302"/>
        <end position="305"/>
    </location>
    <ligand>
        <name>GTP</name>
        <dbReference type="ChEBI" id="CHEBI:37565"/>
        <label>2</label>
    </ligand>
</feature>
<dbReference type="PANTHER" id="PTHR43834:SF6">
    <property type="entry name" value="GTPASE DER"/>
    <property type="match status" value="1"/>
</dbReference>
<comment type="similarity">
    <text evidence="1 8 9 10">Belongs to the TRAFAC class TrmE-Era-EngA-EngB-Septin-like GTPase superfamily. EngA (Der) GTPase family.</text>
</comment>
<evidence type="ECO:0000256" key="2">
    <source>
        <dbReference type="ARBA" id="ARBA00020953"/>
    </source>
</evidence>
<comment type="function">
    <text evidence="8 10">GTPase that plays an essential role in the late steps of ribosome biogenesis.</text>
</comment>
<name>A0AAC9JU01_9HYPH</name>
<dbReference type="InterPro" id="IPR006073">
    <property type="entry name" value="GTP-bd"/>
</dbReference>
<keyword evidence="4 10" id="KW-0677">Repeat</keyword>
<dbReference type="CDD" id="cd01895">
    <property type="entry name" value="EngA2"/>
    <property type="match status" value="1"/>
</dbReference>
<dbReference type="Pfam" id="PF01926">
    <property type="entry name" value="MMR_HSR1"/>
    <property type="match status" value="2"/>
</dbReference>
<dbReference type="GO" id="GO:0005525">
    <property type="term" value="F:GTP binding"/>
    <property type="evidence" value="ECO:0007669"/>
    <property type="project" value="UniProtKB-UniRule"/>
</dbReference>
<feature type="binding site" evidence="8">
    <location>
        <begin position="237"/>
        <end position="241"/>
    </location>
    <ligand>
        <name>GTP</name>
        <dbReference type="ChEBI" id="CHEBI:37565"/>
        <label>2</label>
    </ligand>
</feature>
<evidence type="ECO:0000259" key="11">
    <source>
        <dbReference type="PROSITE" id="PS51712"/>
    </source>
</evidence>
<reference evidence="12 13" key="1">
    <citation type="submission" date="2016-11" db="EMBL/GenBank/DDBJ databases">
        <title>Complete genome sequence of the aerobically denitrifying bacterium Chelatococcus daeguensis TAD1.</title>
        <authorList>
            <person name="Yang Y."/>
            <person name="Huang S."/>
            <person name="Lin E."/>
        </authorList>
    </citation>
    <scope>NUCLEOTIDE SEQUENCE [LARGE SCALE GENOMIC DNA]</scope>
    <source>
        <strain evidence="12 13">TAD1</strain>
    </source>
</reference>
<evidence type="ECO:0000256" key="8">
    <source>
        <dbReference type="HAMAP-Rule" id="MF_00195"/>
    </source>
</evidence>
<dbReference type="InterPro" id="IPR005225">
    <property type="entry name" value="Small_GTP-bd"/>
</dbReference>
<dbReference type="RefSeq" id="WP_055460550.1">
    <property type="nucleotide sequence ID" value="NZ_CP018095.1"/>
</dbReference>
<evidence type="ECO:0000256" key="6">
    <source>
        <dbReference type="ARBA" id="ARBA00023134"/>
    </source>
</evidence>
<evidence type="ECO:0000256" key="9">
    <source>
        <dbReference type="PROSITE-ProRule" id="PRU01049"/>
    </source>
</evidence>
<dbReference type="Gene3D" id="3.40.50.300">
    <property type="entry name" value="P-loop containing nucleotide triphosphate hydrolases"/>
    <property type="match status" value="2"/>
</dbReference>
<keyword evidence="6 8" id="KW-0342">GTP-binding</keyword>
<evidence type="ECO:0000256" key="5">
    <source>
        <dbReference type="ARBA" id="ARBA00022741"/>
    </source>
</evidence>
<dbReference type="HAMAP" id="MF_00195">
    <property type="entry name" value="GTPase_Der"/>
    <property type="match status" value="1"/>
</dbReference>
<dbReference type="FunFam" id="3.40.50.300:FF:000057">
    <property type="entry name" value="GTPase Der"/>
    <property type="match status" value="1"/>
</dbReference>
<dbReference type="InterPro" id="IPR027417">
    <property type="entry name" value="P-loop_NTPase"/>
</dbReference>
<sequence>MAGTVAIVGRPNVGKSTLFNRLVGKKLALVDDRPGVTRDRREGEARLGDLTFNIVDTAGLEEADEASLAGRMRAQTEAAIADADVILFVVDVRAGLTPTDRAFADVVRRSGKPVVLLANKAEGGKGIEGAYEAFGLGLGDPVPISAEHGEGLGELYDALEALLPREPEEDEDEVEEVEEADRPVRVAIVGRPNAGKSTLVNRMLGEERLLTGPEAGITRDTISLDWDWRGRRVKLFDTAGMRKRARVEDKLEKLSVADGLRAVRFADVVVVLLDATIPFEKQDLTIVDLVEREGRALVIGLNKWDLVADRPGLLKELKEEASRLLAQVKGVPVVPLSGLAGEGIDVLMKAVFAAHDVWNRRVSTAQLNRWLGDMLASHPPPAVAGRRIKIRYMTQVKARPPHFAIFGNQLQELPRSYTRYLVNGLREAFDLPGVPIRLSLRTGKNPYEKGSRQ</sequence>
<organism evidence="12 13">
    <name type="scientific">Chelatococcus daeguensis</name>
    <dbReference type="NCBI Taxonomy" id="444444"/>
    <lineage>
        <taxon>Bacteria</taxon>
        <taxon>Pseudomonadati</taxon>
        <taxon>Pseudomonadota</taxon>
        <taxon>Alphaproteobacteria</taxon>
        <taxon>Hyphomicrobiales</taxon>
        <taxon>Chelatococcaceae</taxon>
        <taxon>Chelatococcus</taxon>
    </lineage>
</organism>
<dbReference type="FunFam" id="3.30.300.20:FF:000004">
    <property type="entry name" value="GTPase Der"/>
    <property type="match status" value="1"/>
</dbReference>
<feature type="binding site" evidence="8">
    <location>
        <begin position="190"/>
        <end position="197"/>
    </location>
    <ligand>
        <name>GTP</name>
        <dbReference type="ChEBI" id="CHEBI:37565"/>
        <label>2</label>
    </ligand>
</feature>
<keyword evidence="3 8" id="KW-0690">Ribosome biogenesis</keyword>
<dbReference type="InterPro" id="IPR031166">
    <property type="entry name" value="G_ENGA"/>
</dbReference>
<dbReference type="Pfam" id="PF14714">
    <property type="entry name" value="KH_dom-like"/>
    <property type="match status" value="1"/>
</dbReference>
<evidence type="ECO:0000256" key="7">
    <source>
        <dbReference type="ARBA" id="ARBA00032345"/>
    </source>
</evidence>
<keyword evidence="13" id="KW-1185">Reference proteome</keyword>
<evidence type="ECO:0000256" key="1">
    <source>
        <dbReference type="ARBA" id="ARBA00008279"/>
    </source>
</evidence>
<dbReference type="Gene3D" id="3.30.300.20">
    <property type="match status" value="1"/>
</dbReference>
<feature type="domain" description="EngA-type G" evidence="11">
    <location>
        <begin position="3"/>
        <end position="167"/>
    </location>
</feature>
<dbReference type="PANTHER" id="PTHR43834">
    <property type="entry name" value="GTPASE DER"/>
    <property type="match status" value="1"/>
</dbReference>
<dbReference type="NCBIfam" id="TIGR00231">
    <property type="entry name" value="small_GTP"/>
    <property type="match status" value="2"/>
</dbReference>
<dbReference type="Proteomes" id="UP000182703">
    <property type="component" value="Chromosome"/>
</dbReference>
<dbReference type="PIRSF" id="PIRSF006485">
    <property type="entry name" value="GTP-binding_EngA"/>
    <property type="match status" value="1"/>
</dbReference>